<proteinExistence type="predicted"/>
<dbReference type="EMBL" id="LAVO01000003">
    <property type="protein sequence ID" value="KOS11733.1"/>
    <property type="molecule type" value="Genomic_DNA"/>
</dbReference>
<dbReference type="AlphaFoldDB" id="A0A0M9VM06"/>
<sequence>MTTSTSRVIAILTAALGGAVVIGAVTTTAMSTVASASTSSSTQDVTVAGVDQIDLDLAAGDMRVEFTDVARAELRVDGGPDADRWTFERDGDTLRVASPSGGGLWSWTWGWNTEESSAVLTLPRELAGVDGVFELAAGDLDVEGDFGALEISLGAGEARVEGSAREVEADVSAGRATLTLADVDDADLSVSAGGLEGTFTGSAPRTVDIDVSAGSLELALPDEAYRVTSDVSAGTLDNRLSAGADAGRTVSVQLTAGQVVLRAE</sequence>
<dbReference type="PATRIC" id="fig|84292.3.peg.856"/>
<keyword evidence="2" id="KW-1185">Reference proteome</keyword>
<dbReference type="KEGG" id="mcw:A8L33_02085"/>
<evidence type="ECO:0000313" key="1">
    <source>
        <dbReference type="EMBL" id="KOS11733.1"/>
    </source>
</evidence>
<protein>
    <recommendedName>
        <fullName evidence="3">Adhesin domain-containing protein</fullName>
    </recommendedName>
</protein>
<reference evidence="1" key="1">
    <citation type="submission" date="2015-04" db="EMBL/GenBank/DDBJ databases">
        <title>Complete genome sequence of Microbacterium chocolatum SIT 101, a bacterium enantioselectively hydrolyzing mesomeric diesters.</title>
        <authorList>
            <person name="Li X."/>
            <person name="Xu Y."/>
        </authorList>
    </citation>
    <scope>NUCLEOTIDE SEQUENCE [LARGE SCALE GENOMIC DNA]</scope>
    <source>
        <strain evidence="1">SIT 101</strain>
    </source>
</reference>
<comment type="caution">
    <text evidence="1">The sequence shown here is derived from an EMBL/GenBank/DDBJ whole genome shotgun (WGS) entry which is preliminary data.</text>
</comment>
<accession>A0A0M9VM06</accession>
<gene>
    <name evidence="1" type="ORF">XI38_04120</name>
</gene>
<name>A0A0M9VM06_9MICO</name>
<evidence type="ECO:0008006" key="3">
    <source>
        <dbReference type="Google" id="ProtNLM"/>
    </source>
</evidence>
<dbReference type="OrthoDB" id="4941235at2"/>
<evidence type="ECO:0000313" key="2">
    <source>
        <dbReference type="Proteomes" id="UP000037737"/>
    </source>
</evidence>
<dbReference type="Gene3D" id="2.160.20.120">
    <property type="match status" value="1"/>
</dbReference>
<organism evidence="1 2">
    <name type="scientific">Microbacterium aurantiacum</name>
    <dbReference type="NCBI Taxonomy" id="162393"/>
    <lineage>
        <taxon>Bacteria</taxon>
        <taxon>Bacillati</taxon>
        <taxon>Actinomycetota</taxon>
        <taxon>Actinomycetes</taxon>
        <taxon>Micrococcales</taxon>
        <taxon>Microbacteriaceae</taxon>
        <taxon>Microbacterium</taxon>
    </lineage>
</organism>
<dbReference type="Proteomes" id="UP000037737">
    <property type="component" value="Unassembled WGS sequence"/>
</dbReference>